<keyword evidence="5" id="KW-1185">Reference proteome</keyword>
<gene>
    <name evidence="4" type="ORF">DFR67_10317</name>
</gene>
<sequence>MNLSKIGSATAVVAVALALTLAGCGSDSSSDGSASSTTSSAAATSSSQTTSESLEPRDLENAAGTNYTIADYIKDNNITETPIKMGDPDAPAIDLPIPEGWSPAGDDTPDYAYAAIVYTGDDASGSDYTPNFVALLSRLGGNVDGAALIEAAGGELKNLPSAEIVDEREATLSSFPAYEIAATYDLEGTAALSAQKTVVITTADGATYILQLNGTSDQAQAEILGDAANTIDTATIEP</sequence>
<feature type="chain" id="PRO_5038663509" evidence="3">
    <location>
        <begin position="23"/>
        <end position="238"/>
    </location>
</feature>
<name>A0A318RSR1_WILLI</name>
<proteinExistence type="predicted"/>
<organism evidence="4 5">
    <name type="scientific">Williamsia limnetica</name>
    <dbReference type="NCBI Taxonomy" id="882452"/>
    <lineage>
        <taxon>Bacteria</taxon>
        <taxon>Bacillati</taxon>
        <taxon>Actinomycetota</taxon>
        <taxon>Actinomycetes</taxon>
        <taxon>Mycobacteriales</taxon>
        <taxon>Nocardiaceae</taxon>
        <taxon>Williamsia</taxon>
    </lineage>
</organism>
<feature type="signal peptide" evidence="3">
    <location>
        <begin position="1"/>
        <end position="22"/>
    </location>
</feature>
<dbReference type="Pfam" id="PF10738">
    <property type="entry name" value="Lpp-LpqN"/>
    <property type="match status" value="1"/>
</dbReference>
<dbReference type="EMBL" id="QJSP01000003">
    <property type="protein sequence ID" value="PYE19107.1"/>
    <property type="molecule type" value="Genomic_DNA"/>
</dbReference>
<dbReference type="RefSeq" id="WP_110468363.1">
    <property type="nucleotide sequence ID" value="NZ_QJSP01000003.1"/>
</dbReference>
<protein>
    <submittedName>
        <fullName evidence="4">Putative lipoprotein LpqN</fullName>
    </submittedName>
</protein>
<keyword evidence="4" id="KW-0449">Lipoprotein</keyword>
<evidence type="ECO:0000256" key="3">
    <source>
        <dbReference type="SAM" id="SignalP"/>
    </source>
</evidence>
<evidence type="ECO:0000313" key="4">
    <source>
        <dbReference type="EMBL" id="PYE19107.1"/>
    </source>
</evidence>
<dbReference type="PROSITE" id="PS51257">
    <property type="entry name" value="PROKAR_LIPOPROTEIN"/>
    <property type="match status" value="1"/>
</dbReference>
<evidence type="ECO:0000256" key="1">
    <source>
        <dbReference type="ARBA" id="ARBA00022729"/>
    </source>
</evidence>
<evidence type="ECO:0000256" key="2">
    <source>
        <dbReference type="SAM" id="MobiDB-lite"/>
    </source>
</evidence>
<dbReference type="Gene3D" id="3.40.1000.10">
    <property type="entry name" value="Mog1/PsbP, alpha/beta/alpha sandwich"/>
    <property type="match status" value="1"/>
</dbReference>
<dbReference type="Proteomes" id="UP000247591">
    <property type="component" value="Unassembled WGS sequence"/>
</dbReference>
<comment type="caution">
    <text evidence="4">The sequence shown here is derived from an EMBL/GenBank/DDBJ whole genome shotgun (WGS) entry which is preliminary data.</text>
</comment>
<accession>A0A318RSR1</accession>
<dbReference type="AlphaFoldDB" id="A0A318RSR1"/>
<dbReference type="InterPro" id="IPR019674">
    <property type="entry name" value="Lipoprotein_LpqN/LpqT-like"/>
</dbReference>
<feature type="region of interest" description="Disordered" evidence="2">
    <location>
        <begin position="27"/>
        <end position="61"/>
    </location>
</feature>
<evidence type="ECO:0000313" key="5">
    <source>
        <dbReference type="Proteomes" id="UP000247591"/>
    </source>
</evidence>
<reference evidence="4 5" key="1">
    <citation type="submission" date="2018-06" db="EMBL/GenBank/DDBJ databases">
        <title>Genomic Encyclopedia of Type Strains, Phase IV (KMG-IV): sequencing the most valuable type-strain genomes for metagenomic binning, comparative biology and taxonomic classification.</title>
        <authorList>
            <person name="Goeker M."/>
        </authorList>
    </citation>
    <scope>NUCLEOTIDE SEQUENCE [LARGE SCALE GENOMIC DNA]</scope>
    <source>
        <strain evidence="4 5">DSM 45521</strain>
    </source>
</reference>
<feature type="compositionally biased region" description="Low complexity" evidence="2">
    <location>
        <begin position="27"/>
        <end position="53"/>
    </location>
</feature>
<dbReference type="OrthoDB" id="3826775at2"/>
<keyword evidence="1 3" id="KW-0732">Signal</keyword>